<evidence type="ECO:0000313" key="2">
    <source>
        <dbReference type="Proteomes" id="UP000596902"/>
    </source>
</evidence>
<reference evidence="1" key="1">
    <citation type="submission" date="2020-01" db="EMBL/GenBank/DDBJ databases">
        <authorList>
            <person name="Feng Z.H.Z."/>
        </authorList>
    </citation>
    <scope>NUCLEOTIDE SEQUENCE</scope>
    <source>
        <strain evidence="1">CBS107.38</strain>
    </source>
</reference>
<keyword evidence="2" id="KW-1185">Reference proteome</keyword>
<name>A0A8H7B138_9PLEO</name>
<gene>
    <name evidence="1" type="ORF">GT037_009204</name>
</gene>
<dbReference type="EMBL" id="JAAABM010000015">
    <property type="protein sequence ID" value="KAF7672703.1"/>
    <property type="molecule type" value="Genomic_DNA"/>
</dbReference>
<dbReference type="RefSeq" id="XP_038783053.1">
    <property type="nucleotide sequence ID" value="XM_038934251.1"/>
</dbReference>
<reference evidence="1" key="2">
    <citation type="submission" date="2020-08" db="EMBL/GenBank/DDBJ databases">
        <title>Draft Genome Sequence of Cumin Blight Pathogen Alternaria burnsii.</title>
        <authorList>
            <person name="Feng Z."/>
        </authorList>
    </citation>
    <scope>NUCLEOTIDE SEQUENCE</scope>
    <source>
        <strain evidence="1">CBS107.38</strain>
    </source>
</reference>
<accession>A0A8H7B138</accession>
<sequence length="51" mass="5528">MRPNDPTSKGLQAMDARLAMTTMQLMRDDQAGPGAFAATELHGLLQRQLGD</sequence>
<dbReference type="Proteomes" id="UP000596902">
    <property type="component" value="Unassembled WGS sequence"/>
</dbReference>
<protein>
    <submittedName>
        <fullName evidence="1">Uncharacterized protein</fullName>
    </submittedName>
</protein>
<dbReference type="GeneID" id="62207429"/>
<evidence type="ECO:0000313" key="1">
    <source>
        <dbReference type="EMBL" id="KAF7672703.1"/>
    </source>
</evidence>
<dbReference type="AlphaFoldDB" id="A0A8H7B138"/>
<proteinExistence type="predicted"/>
<comment type="caution">
    <text evidence="1">The sequence shown here is derived from an EMBL/GenBank/DDBJ whole genome shotgun (WGS) entry which is preliminary data.</text>
</comment>
<organism evidence="1 2">
    <name type="scientific">Alternaria burnsii</name>
    <dbReference type="NCBI Taxonomy" id="1187904"/>
    <lineage>
        <taxon>Eukaryota</taxon>
        <taxon>Fungi</taxon>
        <taxon>Dikarya</taxon>
        <taxon>Ascomycota</taxon>
        <taxon>Pezizomycotina</taxon>
        <taxon>Dothideomycetes</taxon>
        <taxon>Pleosporomycetidae</taxon>
        <taxon>Pleosporales</taxon>
        <taxon>Pleosporineae</taxon>
        <taxon>Pleosporaceae</taxon>
        <taxon>Alternaria</taxon>
        <taxon>Alternaria sect. Alternaria</taxon>
    </lineage>
</organism>